<accession>A0AAV4RDE6</accession>
<evidence type="ECO:0000313" key="2">
    <source>
        <dbReference type="Proteomes" id="UP001054945"/>
    </source>
</evidence>
<organism evidence="1 2">
    <name type="scientific">Caerostris extrusa</name>
    <name type="common">Bark spider</name>
    <name type="synonym">Caerostris bankana</name>
    <dbReference type="NCBI Taxonomy" id="172846"/>
    <lineage>
        <taxon>Eukaryota</taxon>
        <taxon>Metazoa</taxon>
        <taxon>Ecdysozoa</taxon>
        <taxon>Arthropoda</taxon>
        <taxon>Chelicerata</taxon>
        <taxon>Arachnida</taxon>
        <taxon>Araneae</taxon>
        <taxon>Araneomorphae</taxon>
        <taxon>Entelegynae</taxon>
        <taxon>Araneoidea</taxon>
        <taxon>Araneidae</taxon>
        <taxon>Caerostris</taxon>
    </lineage>
</organism>
<keyword evidence="2" id="KW-1185">Reference proteome</keyword>
<dbReference type="EMBL" id="BPLR01007578">
    <property type="protein sequence ID" value="GIY18132.1"/>
    <property type="molecule type" value="Genomic_DNA"/>
</dbReference>
<protein>
    <submittedName>
        <fullName evidence="1">Uncharacterized protein</fullName>
    </submittedName>
</protein>
<reference evidence="1 2" key="1">
    <citation type="submission" date="2021-06" db="EMBL/GenBank/DDBJ databases">
        <title>Caerostris extrusa draft genome.</title>
        <authorList>
            <person name="Kono N."/>
            <person name="Arakawa K."/>
        </authorList>
    </citation>
    <scope>NUCLEOTIDE SEQUENCE [LARGE SCALE GENOMIC DNA]</scope>
</reference>
<dbReference type="Proteomes" id="UP001054945">
    <property type="component" value="Unassembled WGS sequence"/>
</dbReference>
<comment type="caution">
    <text evidence="1">The sequence shown here is derived from an EMBL/GenBank/DDBJ whole genome shotgun (WGS) entry which is preliminary data.</text>
</comment>
<evidence type="ECO:0000313" key="1">
    <source>
        <dbReference type="EMBL" id="GIY18132.1"/>
    </source>
</evidence>
<sequence length="76" mass="8444">MPQKSGVQRIFPTCENTCTDKRTEVRDDSNAGDNRHRFTTTAGYAVGLPLHLANIRRNSDIAFQIGVFSSLSLVTF</sequence>
<dbReference type="AlphaFoldDB" id="A0AAV4RDE6"/>
<name>A0AAV4RDE6_CAEEX</name>
<proteinExistence type="predicted"/>
<gene>
    <name evidence="1" type="ORF">CEXT_354601</name>
</gene>